<dbReference type="Proteomes" id="UP000008915">
    <property type="component" value="Chromosome"/>
</dbReference>
<accession>E6SIQ4</accession>
<protein>
    <submittedName>
        <fullName evidence="2">Uncharacterized protein</fullName>
    </submittedName>
</protein>
<dbReference type="AlphaFoldDB" id="E6SIQ4"/>
<evidence type="ECO:0000256" key="1">
    <source>
        <dbReference type="SAM" id="MobiDB-lite"/>
    </source>
</evidence>
<feature type="region of interest" description="Disordered" evidence="1">
    <location>
        <begin position="1"/>
        <end position="59"/>
    </location>
</feature>
<dbReference type="RefSeq" id="WP_013496299.1">
    <property type="nucleotide sequence ID" value="NC_014831.1"/>
</dbReference>
<dbReference type="EMBL" id="CP002344">
    <property type="protein sequence ID" value="ADU51998.1"/>
    <property type="molecule type" value="Genomic_DNA"/>
</dbReference>
<name>E6SIQ4_THEM7</name>
<proteinExistence type="predicted"/>
<gene>
    <name evidence="2" type="ordered locus">Tmar_1912</name>
</gene>
<reference evidence="3" key="2">
    <citation type="journal article" date="2010" name="Stand. Genomic Sci.">
        <title>Complete genome sequence of Thermaerobacter marianensis type strain (7p75aT).</title>
        <authorList>
            <person name="Han C."/>
            <person name="Gu W."/>
            <person name="Zhang X."/>
            <person name="Lapidus A."/>
            <person name="Nolan M."/>
            <person name="Copeland A."/>
            <person name="Lucas S."/>
            <person name="Glavina Del Rio T."/>
            <person name="Tice H."/>
            <person name="Cheng J."/>
            <person name="Tapia R."/>
            <person name="Goodwin L."/>
            <person name="Pitluck S."/>
            <person name="Pagani I."/>
            <person name="Ivanova N."/>
            <person name="Mavromatis K."/>
            <person name="Mikhailova N."/>
            <person name="Pati A."/>
            <person name="Chen A."/>
            <person name="Palaniappan K."/>
            <person name="Land M."/>
            <person name="Hauser L."/>
            <person name="Chang Y."/>
            <person name="Jeffries C."/>
            <person name="Schneider S."/>
            <person name="Rohde M."/>
            <person name="Goker M."/>
            <person name="Pukall R."/>
            <person name="Woyke T."/>
            <person name="Bristow J."/>
            <person name="Eisen J."/>
            <person name="Markowitz V."/>
            <person name="Hugenholtz P."/>
            <person name="Kyrpides N."/>
            <person name="Klenk H."/>
            <person name="Detter J."/>
        </authorList>
    </citation>
    <scope>NUCLEOTIDE SEQUENCE [LARGE SCALE GENOMIC DNA]</scope>
    <source>
        <strain evidence="3">ATCC 700841 / DSM 12885 / JCM 10246 / 7p75a</strain>
    </source>
</reference>
<sequence length="487" mass="54683">MPEQEFGSEPTVSKDSTDTAHCSTVPTEPRQPYQESASASDHTADDSLNPLDLSPSPEGAEQIEKVRALLRATIEPLHTSLQSAVKRLLAPSLSVQDAVRRMLAPSQAMLAGAHFRLLESVAETARARTEIMDTLTRAVQVETALSLPCLTSVEGSLLRTEHLVRQMTPVAKRAQIETVSNITRMLGKTEMARRLLVERLTLTSLGITAVAEQAALRLLREVTLHAVELARASLEHLRHLDSLAFATARIHEMLVSVARAAASSLRRSIWQDLDPRIWWRLELRFMLSAVEEGHPEALEFTFRRLGIRNPRPEHVVALRRVLRQRAVWEVSQRQHPLPYLRTAVWREAKRVARDIKVDDKELWRPNPKLGIEVLPLDAVLDDEGKVVLADTLPADPLLTGAPPTAWDPVAALEAAEDREFVAWIASQLTPEERRVWMLYALADFTRREAVRAVFPGLDGPSADGKWKALQKRLRNAVEGRTRRSRRR</sequence>
<dbReference type="HOGENOM" id="CLU_560116_0_0_9"/>
<organism evidence="2 3">
    <name type="scientific">Thermaerobacter marianensis (strain ATCC 700841 / DSM 12885 / JCM 10246 / 7p75a)</name>
    <dbReference type="NCBI Taxonomy" id="644966"/>
    <lineage>
        <taxon>Bacteria</taxon>
        <taxon>Bacillati</taxon>
        <taxon>Bacillota</taxon>
        <taxon>Clostridia</taxon>
        <taxon>Eubacteriales</taxon>
        <taxon>Clostridiales Family XVII. Incertae Sedis</taxon>
        <taxon>Thermaerobacter</taxon>
    </lineage>
</organism>
<evidence type="ECO:0000313" key="3">
    <source>
        <dbReference type="Proteomes" id="UP000008915"/>
    </source>
</evidence>
<keyword evidence="3" id="KW-1185">Reference proteome</keyword>
<feature type="compositionally biased region" description="Polar residues" evidence="1">
    <location>
        <begin position="10"/>
        <end position="26"/>
    </location>
</feature>
<reference evidence="2 3" key="1">
    <citation type="journal article" date="2010" name="Stand. Genomic Sci.">
        <title>Complete genome sequence of Thermaerobacter marianensis type strain (7p75a).</title>
        <authorList>
            <person name="Han C."/>
            <person name="Gu W."/>
            <person name="Zhang X."/>
            <person name="Lapidus A."/>
            <person name="Nolan M."/>
            <person name="Copeland A."/>
            <person name="Lucas S."/>
            <person name="Del Rio T.G."/>
            <person name="Tice H."/>
            <person name="Cheng J.F."/>
            <person name="Tapia R."/>
            <person name="Goodwin L."/>
            <person name="Pitluck S."/>
            <person name="Pagani I."/>
            <person name="Ivanova N."/>
            <person name="Mavromatis K."/>
            <person name="Mikhailova N."/>
            <person name="Pati A."/>
            <person name="Chen A."/>
            <person name="Palaniappan K."/>
            <person name="Land M."/>
            <person name="Hauser L."/>
            <person name="Chang Y.J."/>
            <person name="Jeffries C.D."/>
            <person name="Schneider S."/>
            <person name="Rohde M."/>
            <person name="Goker M."/>
            <person name="Pukall R."/>
            <person name="Woyke T."/>
            <person name="Bristow J."/>
            <person name="Eisen J.A."/>
            <person name="Markowitz V."/>
            <person name="Hugenholtz P."/>
            <person name="Kyrpides N.C."/>
            <person name="Klenk H.P."/>
            <person name="Detter J.C."/>
        </authorList>
    </citation>
    <scope>NUCLEOTIDE SEQUENCE [LARGE SCALE GENOMIC DNA]</scope>
    <source>
        <strain evidence="3">ATCC 700841 / DSM 12885 / JCM 10246 / 7p75a</strain>
    </source>
</reference>
<evidence type="ECO:0000313" key="2">
    <source>
        <dbReference type="EMBL" id="ADU51998.1"/>
    </source>
</evidence>
<dbReference type="KEGG" id="tmr:Tmar_1912"/>